<dbReference type="InterPro" id="IPR006741">
    <property type="entry name" value="AgrB"/>
</dbReference>
<dbReference type="GO" id="GO:0009372">
    <property type="term" value="P:quorum sensing"/>
    <property type="evidence" value="ECO:0007669"/>
    <property type="project" value="UniProtKB-KW"/>
</dbReference>
<keyword evidence="6 8" id="KW-1133">Transmembrane helix</keyword>
<evidence type="ECO:0000313" key="10">
    <source>
        <dbReference type="Proteomes" id="UP000019772"/>
    </source>
</evidence>
<evidence type="ECO:0000256" key="2">
    <source>
        <dbReference type="ARBA" id="ARBA00022654"/>
    </source>
</evidence>
<proteinExistence type="predicted"/>
<dbReference type="KEGG" id="psab:PSAB_05120"/>
<accession>X4ZGV7</accession>
<dbReference type="eggNOG" id="COG4512">
    <property type="taxonomic scope" value="Bacteria"/>
</dbReference>
<keyword evidence="4 8" id="KW-0812">Transmembrane</keyword>
<dbReference type="AlphaFoldDB" id="X4ZGV7"/>
<dbReference type="GO" id="GO:0016020">
    <property type="term" value="C:membrane"/>
    <property type="evidence" value="ECO:0007669"/>
    <property type="project" value="InterPro"/>
</dbReference>
<keyword evidence="1" id="KW-1003">Cell membrane</keyword>
<keyword evidence="3" id="KW-0645">Protease</keyword>
<dbReference type="PATRIC" id="fig|1268072.3.peg.1061"/>
<dbReference type="EMBL" id="CP004078">
    <property type="protein sequence ID" value="AHV95960.1"/>
    <property type="molecule type" value="Genomic_DNA"/>
</dbReference>
<dbReference type="HOGENOM" id="CLU_119880_0_0_9"/>
<evidence type="ECO:0000256" key="6">
    <source>
        <dbReference type="ARBA" id="ARBA00022989"/>
    </source>
</evidence>
<gene>
    <name evidence="9" type="ORF">PSAB_05120</name>
</gene>
<feature type="transmembrane region" description="Helical" evidence="8">
    <location>
        <begin position="112"/>
        <end position="138"/>
    </location>
</feature>
<sequence>MSYGIGLKLNLFSGILLTVLFGLLFSSVLHSILALVSFMVLRKFSGGFHLPITICSFVTGLVASLIPLVQIDQQTTAYLTMISLMITLIFAPNNYEELYNVEFDSWSKGISVLIILSNLYFQSAVVAVSFIIQSLLLLPIYPRKGGVNT</sequence>
<reference evidence="9 10" key="1">
    <citation type="journal article" date="2014" name="PLoS Genet.">
        <title>Comparative Genomic Analysis of N2-Fixing and Non-N2-Fixing Paenibacillus spp.: Organization, Evolution and Expression of the Nitrogen Fixation Genes.</title>
        <authorList>
            <person name="Xie J.B."/>
            <person name="Du Z."/>
            <person name="Bai L."/>
            <person name="Tian C."/>
            <person name="Zhang Y."/>
            <person name="Xie J.Y."/>
            <person name="Wang T."/>
            <person name="Liu X."/>
            <person name="Chen X."/>
            <person name="Cheng Q."/>
            <person name="Chen S."/>
            <person name="Li J."/>
        </authorList>
    </citation>
    <scope>NUCLEOTIDE SEQUENCE [LARGE SCALE GENOMIC DNA]</scope>
    <source>
        <strain evidence="9 10">T27</strain>
    </source>
</reference>
<dbReference type="Pfam" id="PF04647">
    <property type="entry name" value="AgrB"/>
    <property type="match status" value="1"/>
</dbReference>
<dbReference type="Proteomes" id="UP000019772">
    <property type="component" value="Chromosome"/>
</dbReference>
<feature type="transmembrane region" description="Helical" evidence="8">
    <location>
        <begin position="48"/>
        <end position="69"/>
    </location>
</feature>
<dbReference type="GO" id="GO:0008233">
    <property type="term" value="F:peptidase activity"/>
    <property type="evidence" value="ECO:0007669"/>
    <property type="project" value="UniProtKB-KW"/>
</dbReference>
<evidence type="ECO:0000256" key="7">
    <source>
        <dbReference type="ARBA" id="ARBA00023136"/>
    </source>
</evidence>
<dbReference type="GO" id="GO:0006508">
    <property type="term" value="P:proteolysis"/>
    <property type="evidence" value="ECO:0007669"/>
    <property type="project" value="UniProtKB-KW"/>
</dbReference>
<organism evidence="9 10">
    <name type="scientific">Paenibacillus sabinae T27</name>
    <dbReference type="NCBI Taxonomy" id="1268072"/>
    <lineage>
        <taxon>Bacteria</taxon>
        <taxon>Bacillati</taxon>
        <taxon>Bacillota</taxon>
        <taxon>Bacilli</taxon>
        <taxon>Bacillales</taxon>
        <taxon>Paenibacillaceae</taxon>
        <taxon>Paenibacillus</taxon>
    </lineage>
</organism>
<keyword evidence="2" id="KW-0673">Quorum sensing</keyword>
<keyword evidence="5" id="KW-0378">Hydrolase</keyword>
<protein>
    <submittedName>
        <fullName evidence="9">Post-translational modification of quorum-sensing peptide protein</fullName>
    </submittedName>
</protein>
<feature type="transmembrane region" description="Helical" evidence="8">
    <location>
        <begin position="12"/>
        <end position="36"/>
    </location>
</feature>
<evidence type="ECO:0000256" key="5">
    <source>
        <dbReference type="ARBA" id="ARBA00022801"/>
    </source>
</evidence>
<evidence type="ECO:0000256" key="3">
    <source>
        <dbReference type="ARBA" id="ARBA00022670"/>
    </source>
</evidence>
<dbReference type="STRING" id="1268072.PSAB_05120"/>
<name>X4ZGV7_9BACL</name>
<evidence type="ECO:0000313" key="9">
    <source>
        <dbReference type="EMBL" id="AHV95960.1"/>
    </source>
</evidence>
<feature type="transmembrane region" description="Helical" evidence="8">
    <location>
        <begin position="76"/>
        <end position="92"/>
    </location>
</feature>
<evidence type="ECO:0000256" key="1">
    <source>
        <dbReference type="ARBA" id="ARBA00022475"/>
    </source>
</evidence>
<evidence type="ECO:0000256" key="8">
    <source>
        <dbReference type="SAM" id="Phobius"/>
    </source>
</evidence>
<keyword evidence="7 8" id="KW-0472">Membrane</keyword>
<keyword evidence="10" id="KW-1185">Reference proteome</keyword>
<evidence type="ECO:0000256" key="4">
    <source>
        <dbReference type="ARBA" id="ARBA00022692"/>
    </source>
</evidence>